<dbReference type="InterPro" id="IPR050810">
    <property type="entry name" value="Bact_Secretion_Sys_Channel"/>
</dbReference>
<evidence type="ECO:0000313" key="10">
    <source>
        <dbReference type="EMBL" id="AGY57484.1"/>
    </source>
</evidence>
<keyword evidence="3" id="KW-0472">Membrane</keyword>
<organism evidence="10 11">
    <name type="scientific">Gloeobacter kilaueensis (strain ATCC BAA-2537 / CCAP 1431/1 / ULC 316 / JS1)</name>
    <dbReference type="NCBI Taxonomy" id="1183438"/>
    <lineage>
        <taxon>Bacteria</taxon>
        <taxon>Bacillati</taxon>
        <taxon>Cyanobacteriota</taxon>
        <taxon>Cyanophyceae</taxon>
        <taxon>Gloeobacterales</taxon>
        <taxon>Gloeobacteraceae</taxon>
        <taxon>Gloeobacter</taxon>
    </lineage>
</organism>
<feature type="domain" description="NolW-like" evidence="9">
    <location>
        <begin position="141"/>
        <end position="234"/>
    </location>
</feature>
<dbReference type="Gene3D" id="3.30.1370.120">
    <property type="match status" value="1"/>
</dbReference>
<dbReference type="AlphaFoldDB" id="U5QIP2"/>
<feature type="domain" description="Type II/III secretion system secretin-like" evidence="8">
    <location>
        <begin position="313"/>
        <end position="485"/>
    </location>
</feature>
<dbReference type="InterPro" id="IPR004846">
    <property type="entry name" value="T2SS/T3SS_dom"/>
</dbReference>
<feature type="chain" id="PRO_5004663992" evidence="7">
    <location>
        <begin position="23"/>
        <end position="496"/>
    </location>
</feature>
<accession>U5QIP2</accession>
<dbReference type="RefSeq" id="WP_023172574.1">
    <property type="nucleotide sequence ID" value="NC_022600.1"/>
</dbReference>
<sequence length="496" mass="52476">MKKLLYPASFVAALLLSAQARGAPPEQLRVRAVAPPAGDLAIEEIPPGRLLELGAGERITLLLKDAPVREVLQILARRAGCNIVFGSAAGAERISMDVQKESLEDTFNFALRLGHLQATRVGRTILVDAQIPADLLHNQIRTFRINQADAAQVAAMLGSLGAQINGSSFSASAEPPTSNPPASPAGTPTRQGPLTGELVVAVDARTNSLTAVGTPRALRLAQAQITRLDVRQRQVMIALKLVDVNLNNVSDLGFRIGGSGGNFQLGTVGGTGNLGNPYLSAGGITGTGGAGNTFIFNTLSALAQAMALRLDAAIQEGSARVLASPQIVVQAGESFRQPAAARVEITDDVVVGATTSSDRTTGLSNTTVKLDKVGVILDISVFHIDDNGYIDVALKPQVSSVIDAQRDAANNLVTLLTRRNLDIQRVRLRDGETFVIGGVLREIDRQIVQKVPILGDLPLLGPLFRFQNTQNERREVALTVTPHILNEGSADVQEKP</sequence>
<evidence type="ECO:0000256" key="7">
    <source>
        <dbReference type="SAM" id="SignalP"/>
    </source>
</evidence>
<evidence type="ECO:0000256" key="6">
    <source>
        <dbReference type="SAM" id="MobiDB-lite"/>
    </source>
</evidence>
<dbReference type="EMBL" id="CP003587">
    <property type="protein sequence ID" value="AGY57484.1"/>
    <property type="molecule type" value="Genomic_DNA"/>
</dbReference>
<dbReference type="eggNOG" id="COG4796">
    <property type="taxonomic scope" value="Bacteria"/>
</dbReference>
<evidence type="ECO:0000256" key="2">
    <source>
        <dbReference type="ARBA" id="ARBA00022729"/>
    </source>
</evidence>
<dbReference type="InterPro" id="IPR001775">
    <property type="entry name" value="GspD/PilQ"/>
</dbReference>
<evidence type="ECO:0000256" key="4">
    <source>
        <dbReference type="RuleBase" id="RU004003"/>
    </source>
</evidence>
<gene>
    <name evidence="10" type="primary">pilQ</name>
    <name evidence="10" type="ORF">GKIL_1238</name>
</gene>
<dbReference type="Pfam" id="PF03958">
    <property type="entry name" value="Secretin_N"/>
    <property type="match status" value="1"/>
</dbReference>
<keyword evidence="2 7" id="KW-0732">Signal</keyword>
<feature type="region of interest" description="Disordered" evidence="6">
    <location>
        <begin position="168"/>
        <end position="193"/>
    </location>
</feature>
<reference evidence="10 11" key="1">
    <citation type="journal article" date="2013" name="PLoS ONE">
        <title>Cultivation and Complete Genome Sequencing of Gloeobacter kilaueensis sp. nov., from a Lava Cave in Kilauea Caldera, Hawai'i.</title>
        <authorList>
            <person name="Saw J.H."/>
            <person name="Schatz M."/>
            <person name="Brown M.V."/>
            <person name="Kunkel D.D."/>
            <person name="Foster J.S."/>
            <person name="Shick H."/>
            <person name="Christensen S."/>
            <person name="Hou S."/>
            <person name="Wan X."/>
            <person name="Donachie S.P."/>
        </authorList>
    </citation>
    <scope>NUCLEOTIDE SEQUENCE [LARGE SCALE GENOMIC DNA]</scope>
    <source>
        <strain evidence="11">JS</strain>
    </source>
</reference>
<evidence type="ECO:0000256" key="5">
    <source>
        <dbReference type="RuleBase" id="RU004004"/>
    </source>
</evidence>
<evidence type="ECO:0000256" key="1">
    <source>
        <dbReference type="ARBA" id="ARBA00004370"/>
    </source>
</evidence>
<comment type="subcellular location">
    <subcellularLocation>
        <location evidence="5">Cell outer membrane</location>
    </subcellularLocation>
    <subcellularLocation>
        <location evidence="1">Membrane</location>
    </subcellularLocation>
</comment>
<dbReference type="Pfam" id="PF00263">
    <property type="entry name" value="Secretin"/>
    <property type="match status" value="1"/>
</dbReference>
<dbReference type="InterPro" id="IPR005644">
    <property type="entry name" value="NolW-like"/>
</dbReference>
<dbReference type="GO" id="GO:0015627">
    <property type="term" value="C:type II protein secretion system complex"/>
    <property type="evidence" value="ECO:0007669"/>
    <property type="project" value="TreeGrafter"/>
</dbReference>
<evidence type="ECO:0000259" key="8">
    <source>
        <dbReference type="Pfam" id="PF00263"/>
    </source>
</evidence>
<evidence type="ECO:0000256" key="3">
    <source>
        <dbReference type="ARBA" id="ARBA00023136"/>
    </source>
</evidence>
<dbReference type="GO" id="GO:0009279">
    <property type="term" value="C:cell outer membrane"/>
    <property type="evidence" value="ECO:0007669"/>
    <property type="project" value="UniProtKB-SubCell"/>
</dbReference>
<dbReference type="Proteomes" id="UP000017396">
    <property type="component" value="Chromosome"/>
</dbReference>
<dbReference type="STRING" id="1183438.GKIL_1238"/>
<dbReference type="GO" id="GO:0009306">
    <property type="term" value="P:protein secretion"/>
    <property type="evidence" value="ECO:0007669"/>
    <property type="project" value="InterPro"/>
</dbReference>
<keyword evidence="11" id="KW-1185">Reference proteome</keyword>
<feature type="signal peptide" evidence="7">
    <location>
        <begin position="1"/>
        <end position="22"/>
    </location>
</feature>
<keyword evidence="5" id="KW-0813">Transport</keyword>
<name>U5QIP2_GLOK1</name>
<dbReference type="InterPro" id="IPR038591">
    <property type="entry name" value="NolW-like_sf"/>
</dbReference>
<evidence type="ECO:0000313" key="11">
    <source>
        <dbReference type="Proteomes" id="UP000017396"/>
    </source>
</evidence>
<dbReference type="PANTHER" id="PTHR30332:SF17">
    <property type="entry name" value="TYPE IV PILIATION SYSTEM PROTEIN DR_0774-RELATED"/>
    <property type="match status" value="1"/>
</dbReference>
<dbReference type="PANTHER" id="PTHR30332">
    <property type="entry name" value="PROBABLE GENERAL SECRETION PATHWAY PROTEIN D"/>
    <property type="match status" value="1"/>
</dbReference>
<dbReference type="KEGG" id="glj:GKIL_1238"/>
<comment type="similarity">
    <text evidence="4">Belongs to the bacterial secretin family.</text>
</comment>
<evidence type="ECO:0000259" key="9">
    <source>
        <dbReference type="Pfam" id="PF03958"/>
    </source>
</evidence>
<dbReference type="PRINTS" id="PR00811">
    <property type="entry name" value="BCTERIALGSPD"/>
</dbReference>
<dbReference type="HOGENOM" id="CLU_006756_2_4_3"/>
<proteinExistence type="inferred from homology"/>
<dbReference type="OrthoDB" id="9779724at2"/>
<protein>
    <submittedName>
        <fullName evidence="10">Type II and III secretion system protein</fullName>
    </submittedName>
</protein>